<evidence type="ECO:0000313" key="3">
    <source>
        <dbReference type="Proteomes" id="UP000068243"/>
    </source>
</evidence>
<proteinExistence type="predicted"/>
<feature type="region of interest" description="Disordered" evidence="1">
    <location>
        <begin position="533"/>
        <end position="552"/>
    </location>
</feature>
<organism evidence="2 3">
    <name type="scientific">Aspergillus niger</name>
    <dbReference type="NCBI Taxonomy" id="5061"/>
    <lineage>
        <taxon>Eukaryota</taxon>
        <taxon>Fungi</taxon>
        <taxon>Dikarya</taxon>
        <taxon>Ascomycota</taxon>
        <taxon>Pezizomycotina</taxon>
        <taxon>Eurotiomycetes</taxon>
        <taxon>Eurotiomycetidae</taxon>
        <taxon>Eurotiales</taxon>
        <taxon>Aspergillaceae</taxon>
        <taxon>Aspergillus</taxon>
        <taxon>Aspergillus subgen. Circumdati</taxon>
    </lineage>
</organism>
<dbReference type="AlphaFoldDB" id="A0A117E1M9"/>
<feature type="region of interest" description="Disordered" evidence="1">
    <location>
        <begin position="1"/>
        <end position="226"/>
    </location>
</feature>
<comment type="caution">
    <text evidence="2">The sequence shown here is derived from an EMBL/GenBank/DDBJ whole genome shotgun (WGS) entry which is preliminary data.</text>
</comment>
<feature type="compositionally biased region" description="Low complexity" evidence="1">
    <location>
        <begin position="27"/>
        <end position="46"/>
    </location>
</feature>
<feature type="compositionally biased region" description="Polar residues" evidence="1">
    <location>
        <begin position="738"/>
        <end position="756"/>
    </location>
</feature>
<evidence type="ECO:0000256" key="1">
    <source>
        <dbReference type="SAM" id="MobiDB-lite"/>
    </source>
</evidence>
<dbReference type="VEuPathDB" id="FungiDB:M747DRAFT_273043"/>
<feature type="compositionally biased region" description="Polar residues" evidence="1">
    <location>
        <begin position="176"/>
        <end position="208"/>
    </location>
</feature>
<dbReference type="OrthoDB" id="5204833at2759"/>
<feature type="compositionally biased region" description="Polar residues" evidence="1">
    <location>
        <begin position="599"/>
        <end position="613"/>
    </location>
</feature>
<feature type="compositionally biased region" description="Low complexity" evidence="1">
    <location>
        <begin position="442"/>
        <end position="454"/>
    </location>
</feature>
<feature type="compositionally biased region" description="Low complexity" evidence="1">
    <location>
        <begin position="389"/>
        <end position="400"/>
    </location>
</feature>
<protein>
    <submittedName>
        <fullName evidence="2">Erythromycin esterase</fullName>
    </submittedName>
</protein>
<evidence type="ECO:0000313" key="2">
    <source>
        <dbReference type="EMBL" id="GAQ44300.1"/>
    </source>
</evidence>
<dbReference type="EMBL" id="BCMY01000012">
    <property type="protein sequence ID" value="GAQ44300.1"/>
    <property type="molecule type" value="Genomic_DNA"/>
</dbReference>
<gene>
    <name evidence="2" type="ORF">ABL_06961</name>
</gene>
<feature type="compositionally biased region" description="Basic residues" evidence="1">
    <location>
        <begin position="1"/>
        <end position="11"/>
    </location>
</feature>
<feature type="compositionally biased region" description="Low complexity" evidence="1">
    <location>
        <begin position="713"/>
        <end position="729"/>
    </location>
</feature>
<dbReference type="VEuPathDB" id="FungiDB:An18g03610"/>
<accession>A0A117E1M9</accession>
<dbReference type="Proteomes" id="UP000068243">
    <property type="component" value="Unassembled WGS sequence"/>
</dbReference>
<reference evidence="3" key="1">
    <citation type="journal article" date="2016" name="Genome Announc.">
        <title>Draft genome sequence of Aspergillus niger strain An76.</title>
        <authorList>
            <person name="Gong W."/>
            <person name="Cheng Z."/>
            <person name="Zhang H."/>
            <person name="Liu L."/>
            <person name="Gao P."/>
            <person name="Wang L."/>
        </authorList>
    </citation>
    <scope>NUCLEOTIDE SEQUENCE [LARGE SCALE GENOMIC DNA]</scope>
    <source>
        <strain evidence="3">An76</strain>
    </source>
</reference>
<feature type="compositionally biased region" description="Basic and acidic residues" evidence="1">
    <location>
        <begin position="644"/>
        <end position="654"/>
    </location>
</feature>
<dbReference type="OMA" id="GHASAWR"/>
<feature type="region of interest" description="Disordered" evidence="1">
    <location>
        <begin position="362"/>
        <end position="493"/>
    </location>
</feature>
<dbReference type="PaxDb" id="5061-CADANGAP00013738"/>
<sequence length="781" mass="84430">MAVRRSARLRSRQATEEPEAPADPVVTNNNTPCDTNNHNNSENTSEIDTTMARLGKQPERLPPVVEHEEPADAAKDAPVQRSRKKTKTETASKRKSKVEAKEPVAEVTPAIAESQSKTDATEPVVAETEKEPTPKVMAEPAAAETEKRPTTKAIPEPVSKLSTPKKSIPTLKGTPVNRNTPVQRNTPVRRSTPVHKSTPTRTPSSTLVRPSHQEMHPSKVRQSTTKQADSGLILGFKPIKKDAEGNVIKDTLADNTPTKAKASPAPYYGTPAFEFKFSCDSQLSDEAKKLMETVREDAAKIKAQMTLEPDQNRAEAADRKIVQPKGKASRFSDVHMAEFKKMDSIAGHASAFRATPGRFQPVVKTLKRTNSKARLDDSDRNSPSPSKIARPSPALAAPASNKRVKHDKADDASTRRPTAASPPKPVQPRPRSTVRSSLMTPTRSSAARASSVTAKPPRTSMIPSLVRSPAAKPADVPRTPQTEFNPRLKSNLPTLGNLKSILRRHQPLFSKDPAKIAAGTHVAAPDFTSNLLFGSRGTTEEPAQTPSPKKRVEFTPSVKARHEEVMFSPSPSKVPVASPSRTISDVVYPTLPVLTPEQNRVSAKSPAQATTPTIRHVRPSDVHANPLPEVAGVPHGIGHKKRTRESGEDTKSNDLPEVAGVPHGIGQKKRNRAALEDETDTENVPPVDTTADARSAKRMKMTSPSPIKAPILSARKAAAPSPTKAATPSPTKPRSHTPLRSATTSRMSTPRISTPASVRARNRGVLSVSRLNMLAQPKNRG</sequence>
<name>A0A117E1M9_ASPNG</name>
<dbReference type="VEuPathDB" id="FungiDB:ASPNIDRAFT2_1112980"/>
<feature type="region of interest" description="Disordered" evidence="1">
    <location>
        <begin position="599"/>
        <end position="764"/>
    </location>
</feature>
<feature type="compositionally biased region" description="Basic and acidic residues" evidence="1">
    <location>
        <begin position="65"/>
        <end position="75"/>
    </location>
</feature>
<feature type="compositionally biased region" description="Basic and acidic residues" evidence="1">
    <location>
        <begin position="87"/>
        <end position="104"/>
    </location>
</feature>
<dbReference type="VEuPathDB" id="FungiDB:ATCC64974_108970"/>